<accession>A0A1V3C559</accession>
<evidence type="ECO:0000256" key="5">
    <source>
        <dbReference type="ARBA" id="ARBA00022490"/>
    </source>
</evidence>
<dbReference type="Proteomes" id="UP000189004">
    <property type="component" value="Unassembled WGS sequence"/>
</dbReference>
<evidence type="ECO:0000256" key="11">
    <source>
        <dbReference type="ARBA" id="ARBA00031350"/>
    </source>
</evidence>
<dbReference type="GO" id="GO:0004719">
    <property type="term" value="F:protein-L-isoaspartate (D-aspartate) O-methyltransferase activity"/>
    <property type="evidence" value="ECO:0007669"/>
    <property type="project" value="UniProtKB-EC"/>
</dbReference>
<dbReference type="InterPro" id="IPR029063">
    <property type="entry name" value="SAM-dependent_MTases_sf"/>
</dbReference>
<dbReference type="RefSeq" id="WP_077692339.1">
    <property type="nucleotide sequence ID" value="NZ_MCOK01000001.1"/>
</dbReference>
<keyword evidence="5" id="KW-0963">Cytoplasm</keyword>
<keyword evidence="8" id="KW-0949">S-adenosyl-L-methionine</keyword>
<keyword evidence="6 12" id="KW-0489">Methyltransferase</keyword>
<dbReference type="NCBIfam" id="TIGR04188">
    <property type="entry name" value="methyltr_grsp"/>
    <property type="match status" value="1"/>
</dbReference>
<evidence type="ECO:0000256" key="9">
    <source>
        <dbReference type="ARBA" id="ARBA00030757"/>
    </source>
</evidence>
<sequence length="393" mass="43123">MTRAVHELSSGLTAHMIEEGVLVPGDRLTEAFRRVDRGVFVPAFALHEHTSQGVRYRLVRGEVPEQHEAWARHVYADETLIIEIAGEPVIDALPGGTGTGRWTSSSTMPSLMVRMLHQLDLDGDPRVLEVGVGSGYNAAILCEVLGSDRVTSIDISPRLAFDATQRLSALGYTPVVAEYDGHKGFPDRAPYDRIISTTAFTHVPPEWIRQTAPEGDILVNIAGGTGGAMLKLQVRDDHTAQGRFIPQWAGFMPARSETPRQRVTVDDAGEQSTTALNPAVVREEPAMAFLAQLATTDADTVLRTADDGADFLFMEGADGAWAEIDTDTVNGRHPVVQGGPRRLWNQVENAHHWWLANGQPDWSAFGATVIPEEQHVWFGSPESDQRWPLPHPR</sequence>
<name>A0A1V3C559_9ACTN</name>
<dbReference type="CDD" id="cd02440">
    <property type="entry name" value="AdoMet_MTases"/>
    <property type="match status" value="1"/>
</dbReference>
<dbReference type="GO" id="GO:0005737">
    <property type="term" value="C:cytoplasm"/>
    <property type="evidence" value="ECO:0007669"/>
    <property type="project" value="UniProtKB-SubCell"/>
</dbReference>
<comment type="subcellular location">
    <subcellularLocation>
        <location evidence="1">Cytoplasm</location>
    </subcellularLocation>
</comment>
<protein>
    <recommendedName>
        <fullName evidence="4">Protein-L-isoaspartate O-methyltransferase</fullName>
        <ecNumber evidence="3">2.1.1.77</ecNumber>
    </recommendedName>
    <alternativeName>
        <fullName evidence="11">L-isoaspartyl protein carboxyl methyltransferase</fullName>
    </alternativeName>
    <alternativeName>
        <fullName evidence="9">Protein L-isoaspartyl methyltransferase</fullName>
    </alternativeName>
    <alternativeName>
        <fullName evidence="10">Protein-beta-aspartate methyltransferase</fullName>
    </alternativeName>
</protein>
<evidence type="ECO:0000313" key="12">
    <source>
        <dbReference type="EMBL" id="OOC55907.1"/>
    </source>
</evidence>
<dbReference type="OrthoDB" id="4035289at2"/>
<dbReference type="AlphaFoldDB" id="A0A1V3C559"/>
<dbReference type="PANTHER" id="PTHR11579:SF0">
    <property type="entry name" value="PROTEIN-L-ISOASPARTATE(D-ASPARTATE) O-METHYLTRANSFERASE"/>
    <property type="match status" value="1"/>
</dbReference>
<evidence type="ECO:0000256" key="6">
    <source>
        <dbReference type="ARBA" id="ARBA00022603"/>
    </source>
</evidence>
<dbReference type="EC" id="2.1.1.77" evidence="3"/>
<dbReference type="InterPro" id="IPR000682">
    <property type="entry name" value="PCMT"/>
</dbReference>
<dbReference type="Pfam" id="PF01135">
    <property type="entry name" value="PCMT"/>
    <property type="match status" value="1"/>
</dbReference>
<dbReference type="STRING" id="501010.NOSIN_20430"/>
<comment type="similarity">
    <text evidence="2">Belongs to the methyltransferase superfamily. L-isoaspartyl/D-aspartyl protein methyltransferase family.</text>
</comment>
<evidence type="ECO:0000256" key="10">
    <source>
        <dbReference type="ARBA" id="ARBA00031323"/>
    </source>
</evidence>
<evidence type="ECO:0000313" key="13">
    <source>
        <dbReference type="Proteomes" id="UP000189004"/>
    </source>
</evidence>
<keyword evidence="13" id="KW-1185">Reference proteome</keyword>
<evidence type="ECO:0000256" key="7">
    <source>
        <dbReference type="ARBA" id="ARBA00022679"/>
    </source>
</evidence>
<gene>
    <name evidence="12" type="ORF">NOSIN_20430</name>
</gene>
<keyword evidence="7 12" id="KW-0808">Transferase</keyword>
<dbReference type="InterPro" id="IPR026448">
    <property type="entry name" value="Methyltr_grasp"/>
</dbReference>
<organism evidence="12 13">
    <name type="scientific">Nocardiopsis sinuspersici</name>
    <dbReference type="NCBI Taxonomy" id="501010"/>
    <lineage>
        <taxon>Bacteria</taxon>
        <taxon>Bacillati</taxon>
        <taxon>Actinomycetota</taxon>
        <taxon>Actinomycetes</taxon>
        <taxon>Streptosporangiales</taxon>
        <taxon>Nocardiopsidaceae</taxon>
        <taxon>Nocardiopsis</taxon>
    </lineage>
</organism>
<dbReference type="PANTHER" id="PTHR11579">
    <property type="entry name" value="PROTEIN-L-ISOASPARTATE O-METHYLTRANSFERASE"/>
    <property type="match status" value="1"/>
</dbReference>
<proteinExistence type="inferred from homology"/>
<comment type="caution">
    <text evidence="12">The sequence shown here is derived from an EMBL/GenBank/DDBJ whole genome shotgun (WGS) entry which is preliminary data.</text>
</comment>
<evidence type="ECO:0000256" key="4">
    <source>
        <dbReference type="ARBA" id="ARBA00013346"/>
    </source>
</evidence>
<dbReference type="GO" id="GO:0032259">
    <property type="term" value="P:methylation"/>
    <property type="evidence" value="ECO:0007669"/>
    <property type="project" value="UniProtKB-KW"/>
</dbReference>
<dbReference type="Gene3D" id="3.40.50.150">
    <property type="entry name" value="Vaccinia Virus protein VP39"/>
    <property type="match status" value="1"/>
</dbReference>
<evidence type="ECO:0000256" key="8">
    <source>
        <dbReference type="ARBA" id="ARBA00022691"/>
    </source>
</evidence>
<dbReference type="SUPFAM" id="SSF53335">
    <property type="entry name" value="S-adenosyl-L-methionine-dependent methyltransferases"/>
    <property type="match status" value="1"/>
</dbReference>
<evidence type="ECO:0000256" key="3">
    <source>
        <dbReference type="ARBA" id="ARBA00011890"/>
    </source>
</evidence>
<dbReference type="EMBL" id="MCOK01000001">
    <property type="protein sequence ID" value="OOC55907.1"/>
    <property type="molecule type" value="Genomic_DNA"/>
</dbReference>
<evidence type="ECO:0000256" key="2">
    <source>
        <dbReference type="ARBA" id="ARBA00005369"/>
    </source>
</evidence>
<reference evidence="13" key="1">
    <citation type="submission" date="2016-08" db="EMBL/GenBank/DDBJ databases">
        <authorList>
            <person name="Tokovenko B."/>
            <person name="Kalinowski J."/>
        </authorList>
    </citation>
    <scope>NUCLEOTIDE SEQUENCE [LARGE SCALE GENOMIC DNA]</scope>
    <source>
        <strain evidence="13">UTMC102</strain>
    </source>
</reference>
<evidence type="ECO:0000256" key="1">
    <source>
        <dbReference type="ARBA" id="ARBA00004496"/>
    </source>
</evidence>